<sequence length="145" mass="15556">MSVNDDVDDLTPPPSPNNLNFTKSELAKAIENEKLIDQSNVKAVARPAIDGEPPLQVVLKPPKPESKYDLKPSKSGRKPSMTNPATSKGPATRGLKSATGKPIHPPPIQPHHDAKARKENTIQAATANAAATDFWSSTTFSRSKL</sequence>
<keyword evidence="4" id="KW-1185">Reference proteome</keyword>
<evidence type="ECO:0000313" key="4">
    <source>
        <dbReference type="Proteomes" id="UP000332933"/>
    </source>
</evidence>
<feature type="region of interest" description="Disordered" evidence="1">
    <location>
        <begin position="1"/>
        <end position="25"/>
    </location>
</feature>
<dbReference type="EMBL" id="CAADRA010005488">
    <property type="protein sequence ID" value="VFT90484.1"/>
    <property type="molecule type" value="Genomic_DNA"/>
</dbReference>
<dbReference type="EMBL" id="VJMH01005467">
    <property type="protein sequence ID" value="KAF0695548.1"/>
    <property type="molecule type" value="Genomic_DNA"/>
</dbReference>
<feature type="region of interest" description="Disordered" evidence="1">
    <location>
        <begin position="45"/>
        <end position="123"/>
    </location>
</feature>
<accession>A0A485L0V3</accession>
<dbReference type="Proteomes" id="UP000332933">
    <property type="component" value="Unassembled WGS sequence"/>
</dbReference>
<reference evidence="3 4" key="1">
    <citation type="submission" date="2019-03" db="EMBL/GenBank/DDBJ databases">
        <authorList>
            <person name="Gaulin E."/>
            <person name="Dumas B."/>
        </authorList>
    </citation>
    <scope>NUCLEOTIDE SEQUENCE [LARGE SCALE GENOMIC DNA]</scope>
    <source>
        <strain evidence="3">CBS 568.67</strain>
    </source>
</reference>
<evidence type="ECO:0000313" key="3">
    <source>
        <dbReference type="EMBL" id="VFT90484.1"/>
    </source>
</evidence>
<gene>
    <name evidence="3" type="primary">Aste57867_13648</name>
    <name evidence="2" type="ORF">As57867_013598</name>
    <name evidence="3" type="ORF">ASTE57867_13648</name>
</gene>
<reference evidence="2" key="2">
    <citation type="submission" date="2019-06" db="EMBL/GenBank/DDBJ databases">
        <title>Genomics analysis of Aphanomyces spp. identifies a new class of oomycete effector associated with host adaptation.</title>
        <authorList>
            <person name="Gaulin E."/>
        </authorList>
    </citation>
    <scope>NUCLEOTIDE SEQUENCE</scope>
    <source>
        <strain evidence="2">CBS 578.67</strain>
    </source>
</reference>
<feature type="compositionally biased region" description="Basic and acidic residues" evidence="1">
    <location>
        <begin position="62"/>
        <end position="72"/>
    </location>
</feature>
<name>A0A485L0V3_9STRA</name>
<evidence type="ECO:0000256" key="1">
    <source>
        <dbReference type="SAM" id="MobiDB-lite"/>
    </source>
</evidence>
<organism evidence="3 4">
    <name type="scientific">Aphanomyces stellatus</name>
    <dbReference type="NCBI Taxonomy" id="120398"/>
    <lineage>
        <taxon>Eukaryota</taxon>
        <taxon>Sar</taxon>
        <taxon>Stramenopiles</taxon>
        <taxon>Oomycota</taxon>
        <taxon>Saprolegniomycetes</taxon>
        <taxon>Saprolegniales</taxon>
        <taxon>Verrucalvaceae</taxon>
        <taxon>Aphanomyces</taxon>
    </lineage>
</organism>
<feature type="compositionally biased region" description="Basic and acidic residues" evidence="1">
    <location>
        <begin position="110"/>
        <end position="120"/>
    </location>
</feature>
<protein>
    <submittedName>
        <fullName evidence="3">Aste57867_13648 protein</fullName>
    </submittedName>
</protein>
<dbReference type="AlphaFoldDB" id="A0A485L0V3"/>
<proteinExistence type="predicted"/>
<evidence type="ECO:0000313" key="2">
    <source>
        <dbReference type="EMBL" id="KAF0695548.1"/>
    </source>
</evidence>